<dbReference type="PANTHER" id="PTHR23355:SF9">
    <property type="entry name" value="DIS3-LIKE EXONUCLEASE 2"/>
    <property type="match status" value="1"/>
</dbReference>
<dbReference type="GO" id="GO:0006402">
    <property type="term" value="P:mRNA catabolic process"/>
    <property type="evidence" value="ECO:0007669"/>
    <property type="project" value="TreeGrafter"/>
</dbReference>
<evidence type="ECO:0000313" key="4">
    <source>
        <dbReference type="EMBL" id="WPG99151.1"/>
    </source>
</evidence>
<feature type="compositionally biased region" description="Basic residues" evidence="2">
    <location>
        <begin position="575"/>
        <end position="586"/>
    </location>
</feature>
<feature type="region of interest" description="Disordered" evidence="2">
    <location>
        <begin position="1231"/>
        <end position="1338"/>
    </location>
</feature>
<dbReference type="GO" id="GO:0000932">
    <property type="term" value="C:P-body"/>
    <property type="evidence" value="ECO:0007669"/>
    <property type="project" value="TreeGrafter"/>
</dbReference>
<dbReference type="EMBL" id="CP138582">
    <property type="protein sequence ID" value="WPG99151.1"/>
    <property type="molecule type" value="Genomic_DNA"/>
</dbReference>
<dbReference type="Gene3D" id="2.40.50.140">
    <property type="entry name" value="Nucleic acid-binding proteins"/>
    <property type="match status" value="1"/>
</dbReference>
<dbReference type="SMART" id="SM00955">
    <property type="entry name" value="RNB"/>
    <property type="match status" value="1"/>
</dbReference>
<dbReference type="InterPro" id="IPR001900">
    <property type="entry name" value="RNase_II/R"/>
</dbReference>
<dbReference type="FunFam" id="2.40.50.700:FF:000002">
    <property type="entry name" value="Cell wall biogenesis protein"/>
    <property type="match status" value="1"/>
</dbReference>
<feature type="compositionally biased region" description="Polar residues" evidence="2">
    <location>
        <begin position="561"/>
        <end position="571"/>
    </location>
</feature>
<keyword evidence="5" id="KW-1185">Reference proteome</keyword>
<dbReference type="SUPFAM" id="SSF50249">
    <property type="entry name" value="Nucleic acid-binding proteins"/>
    <property type="match status" value="3"/>
</dbReference>
<feature type="region of interest" description="Disordered" evidence="2">
    <location>
        <begin position="223"/>
        <end position="372"/>
    </location>
</feature>
<dbReference type="GO" id="GO:0000175">
    <property type="term" value="F:3'-5'-RNA exonuclease activity"/>
    <property type="evidence" value="ECO:0007669"/>
    <property type="project" value="TreeGrafter"/>
</dbReference>
<dbReference type="FunFam" id="2.40.50.690:FF:000001">
    <property type="entry name" value="Cell wall biogenesis protein"/>
    <property type="match status" value="1"/>
</dbReference>
<dbReference type="InterPro" id="IPR012340">
    <property type="entry name" value="NA-bd_OB-fold"/>
</dbReference>
<feature type="compositionally biased region" description="Basic and acidic residues" evidence="2">
    <location>
        <begin position="1252"/>
        <end position="1266"/>
    </location>
</feature>
<dbReference type="GO" id="GO:0003723">
    <property type="term" value="F:RNA binding"/>
    <property type="evidence" value="ECO:0007669"/>
    <property type="project" value="InterPro"/>
</dbReference>
<evidence type="ECO:0000256" key="1">
    <source>
        <dbReference type="ARBA" id="ARBA00005785"/>
    </source>
</evidence>
<evidence type="ECO:0000259" key="3">
    <source>
        <dbReference type="SMART" id="SM00955"/>
    </source>
</evidence>
<dbReference type="InterPro" id="IPR041093">
    <property type="entry name" value="Dis3l2-like_C"/>
</dbReference>
<dbReference type="PANTHER" id="PTHR23355">
    <property type="entry name" value="RIBONUCLEASE"/>
    <property type="match status" value="1"/>
</dbReference>
<sequence>MGGKGNHKERPFVWGVDVNYDDDEDEEVEVEIEGDKEDAYPGHFKIAIDILIPELWHILVEQLALAQQIEMLQQQQQQIAATHQQYVNMGMIPQQQQLPNQYQQQQLQNQMQNLNVSSPNQNAYQFQQSPMGGQQGGLNVPGMSGSPFQHRRNQSAMPNMGMGPPPAPSSGAAGSAFGNFSNENAQPRTGRGGSGAGSGHARRHSLALPEAKKAAELAEAKRKGTGFQFPVPGAAGATPSSADRSESPGKIETPVNATPTKMGMAAGRGAHNRSQSMAVGSGRGMASSARGGPAFSFPSQPIGEGSPSTPSDLNRRGSQGHGRAASRNFDGNWRQQQTPTINEPQGGNMGNFQMNQATGAQPFTPGHRPRGSMNNQSISSMAAFQNYGQQPQLVQLPQGQVLIQQQPQFGGQQLNSLQLAQLQAYQQAGLPAPSLAQLTGQHNAPQMGMQQQQQQQRKTLFTPYLPQATLPALLGDGQLVAGTLRVNKKNRSDAYVTTTDLDADIFICGSKDRNRALEGDYVAIELLDVDEVWGQKREKEEKKKRKDVSDQRTGSIHAVNDATTQPENAQESGLRRRGSLKQRPTQKKNDDVEVEGQSLLLMEEDEINDEQKPLYAGHVVAVIERVAGQMFSGTLGLLRPSSQATKEKQEAERQARDGGNSNRHHNDRQQDRPKIVWFKPTDKRVPLIAIPTEQAPKDFVERHQDYANKKFVACIKRWPITSLHPFGTLVEQLGEAGDLKVETDALLRDNNFGPDDFSDAVLKNVGHEDWSVTNDGEQALQGRRDFREEKTFTIDPNGSKELDDAIHIKDLGDGVVEIGMHVSDVAHFVKPNSLVDREAKKRGTGVYLMNRTVSMLPAKLSNDICCLSPDQERYTMSVVFKVNVATGRVQEDETWVGKSIIKSSSKLSYEQVDAVINGAKSSSIDKQKEADILLLYNIALKFRQARFGGEESVNPPLRLLYQLDDENVPVEQNIFDHSPAHEMIEELSHKTNAHVATLLYNAMPEKALLRKQSNPNPRRLQLFAERMGNIGIEVDISSSAALQNSLFRIEDDDVRRGMETLVVKAMLRAKYFVPGKNPDDHMSHFALNLPLYTHFTNPSRRYADIIVHRQLEAALSDGAIEFTEDLEVLGKTAETCNTKKDSAHAAQEQSVHIESCRMMNRKSEEQGGDLISIGVVVCVYESAFDVLIPEYGFEKRVHCDQLPLKKAEFDKNKRVLELYWEKGVRTSAFVPEDERPQVKSHRPTNSMVARETAAKERQREEADRKAMNAGSIDTNDVDALFDDDDDDNASEATDNTAGVAVNGDRATQSGPPSPSRNGMAPQRSKSDSRVLSNSSAPEAKLTDKEKYLQLFTLHEKDGQYIQDVKEMTRVPILLKTDMTKSPPCLTIRSLNPFAL</sequence>
<comment type="similarity">
    <text evidence="1">Belongs to the RNR ribonuclease family.</text>
</comment>
<feature type="compositionally biased region" description="Acidic residues" evidence="2">
    <location>
        <begin position="1275"/>
        <end position="1289"/>
    </location>
</feature>
<gene>
    <name evidence="4" type="ORF">R9X50_00196200</name>
</gene>
<feature type="compositionally biased region" description="Polar residues" evidence="2">
    <location>
        <begin position="333"/>
        <end position="361"/>
    </location>
</feature>
<feature type="compositionally biased region" description="Low complexity" evidence="2">
    <location>
        <begin position="276"/>
        <end position="294"/>
    </location>
</feature>
<dbReference type="FunFam" id="2.40.50.140:FF:000100">
    <property type="entry name" value="Cell wall biogenesis protein phosphatase"/>
    <property type="match status" value="1"/>
</dbReference>
<feature type="compositionally biased region" description="Low complexity" evidence="2">
    <location>
        <begin position="169"/>
        <end position="182"/>
    </location>
</feature>
<protein>
    <recommendedName>
        <fullName evidence="3">RNB domain-containing protein</fullName>
    </recommendedName>
</protein>
<evidence type="ECO:0000256" key="2">
    <source>
        <dbReference type="SAM" id="MobiDB-lite"/>
    </source>
</evidence>
<dbReference type="Pfam" id="PF17877">
    <property type="entry name" value="Dis3l2_C_term"/>
    <property type="match status" value="1"/>
</dbReference>
<feature type="region of interest" description="Disordered" evidence="2">
    <location>
        <begin position="638"/>
        <end position="674"/>
    </location>
</feature>
<proteinExistence type="inferred from homology"/>
<dbReference type="InterPro" id="IPR050180">
    <property type="entry name" value="RNR_Ribonuclease"/>
</dbReference>
<dbReference type="Gene3D" id="2.40.50.700">
    <property type="match status" value="1"/>
</dbReference>
<organism evidence="4 5">
    <name type="scientific">Acrodontium crateriforme</name>
    <dbReference type="NCBI Taxonomy" id="150365"/>
    <lineage>
        <taxon>Eukaryota</taxon>
        <taxon>Fungi</taxon>
        <taxon>Dikarya</taxon>
        <taxon>Ascomycota</taxon>
        <taxon>Pezizomycotina</taxon>
        <taxon>Dothideomycetes</taxon>
        <taxon>Dothideomycetidae</taxon>
        <taxon>Mycosphaerellales</taxon>
        <taxon>Teratosphaeriaceae</taxon>
        <taxon>Acrodontium</taxon>
    </lineage>
</organism>
<feature type="domain" description="RNB" evidence="3">
    <location>
        <begin position="783"/>
        <end position="1117"/>
    </location>
</feature>
<dbReference type="Gene3D" id="2.40.50.690">
    <property type="match status" value="1"/>
</dbReference>
<dbReference type="Pfam" id="PF00773">
    <property type="entry name" value="RNB"/>
    <property type="match status" value="1"/>
</dbReference>
<dbReference type="Proteomes" id="UP001303373">
    <property type="component" value="Chromosome 3"/>
</dbReference>
<feature type="compositionally biased region" description="Basic and acidic residues" evidence="2">
    <location>
        <begin position="645"/>
        <end position="656"/>
    </location>
</feature>
<feature type="region of interest" description="Disordered" evidence="2">
    <location>
        <begin position="130"/>
        <end position="206"/>
    </location>
</feature>
<dbReference type="InterPro" id="IPR041505">
    <property type="entry name" value="Dis3_CSD2"/>
</dbReference>
<dbReference type="Pfam" id="PF17849">
    <property type="entry name" value="OB_Dis3"/>
    <property type="match status" value="1"/>
</dbReference>
<name>A0AAQ3M1F0_9PEZI</name>
<evidence type="ECO:0000313" key="5">
    <source>
        <dbReference type="Proteomes" id="UP001303373"/>
    </source>
</evidence>
<accession>A0AAQ3M1F0</accession>
<feature type="region of interest" description="Disordered" evidence="2">
    <location>
        <begin position="536"/>
        <end position="593"/>
    </location>
</feature>
<reference evidence="4 5" key="1">
    <citation type="submission" date="2023-11" db="EMBL/GenBank/DDBJ databases">
        <title>An acidophilic fungus is an integral part of prey digestion in a carnivorous sundew plant.</title>
        <authorList>
            <person name="Tsai I.J."/>
        </authorList>
    </citation>
    <scope>NUCLEOTIDE SEQUENCE [LARGE SCALE GENOMIC DNA]</scope>
    <source>
        <strain evidence="4">169a</strain>
    </source>
</reference>